<evidence type="ECO:0000313" key="3">
    <source>
        <dbReference type="Proteomes" id="UP000593577"/>
    </source>
</evidence>
<gene>
    <name evidence="2" type="ORF">Goari_008462</name>
</gene>
<feature type="region of interest" description="Disordered" evidence="1">
    <location>
        <begin position="55"/>
        <end position="74"/>
    </location>
</feature>
<dbReference type="Proteomes" id="UP000593577">
    <property type="component" value="Unassembled WGS sequence"/>
</dbReference>
<dbReference type="EMBL" id="JABFAA010000009">
    <property type="protein sequence ID" value="MBA0690804.1"/>
    <property type="molecule type" value="Genomic_DNA"/>
</dbReference>
<evidence type="ECO:0000256" key="1">
    <source>
        <dbReference type="SAM" id="MobiDB-lite"/>
    </source>
</evidence>
<feature type="compositionally biased region" description="Low complexity" evidence="1">
    <location>
        <begin position="55"/>
        <end position="67"/>
    </location>
</feature>
<name>A0A7J8XVF5_GOSAI</name>
<keyword evidence="3" id="KW-1185">Reference proteome</keyword>
<organism evidence="2 3">
    <name type="scientific">Gossypium aridum</name>
    <name type="common">American cotton</name>
    <name type="synonym">Erioxylum aridum</name>
    <dbReference type="NCBI Taxonomy" id="34290"/>
    <lineage>
        <taxon>Eukaryota</taxon>
        <taxon>Viridiplantae</taxon>
        <taxon>Streptophyta</taxon>
        <taxon>Embryophyta</taxon>
        <taxon>Tracheophyta</taxon>
        <taxon>Spermatophyta</taxon>
        <taxon>Magnoliopsida</taxon>
        <taxon>eudicotyledons</taxon>
        <taxon>Gunneridae</taxon>
        <taxon>Pentapetalae</taxon>
        <taxon>rosids</taxon>
        <taxon>malvids</taxon>
        <taxon>Malvales</taxon>
        <taxon>Malvaceae</taxon>
        <taxon>Malvoideae</taxon>
        <taxon>Gossypium</taxon>
    </lineage>
</organism>
<evidence type="ECO:0000313" key="2">
    <source>
        <dbReference type="EMBL" id="MBA0690804.1"/>
    </source>
</evidence>
<reference evidence="2 3" key="1">
    <citation type="journal article" date="2019" name="Genome Biol. Evol.">
        <title>Insights into the evolution of the New World diploid cottons (Gossypium, subgenus Houzingenia) based on genome sequencing.</title>
        <authorList>
            <person name="Grover C.E."/>
            <person name="Arick M.A. 2nd"/>
            <person name="Thrash A."/>
            <person name="Conover J.L."/>
            <person name="Sanders W.S."/>
            <person name="Peterson D.G."/>
            <person name="Frelichowski J.E."/>
            <person name="Scheffler J.A."/>
            <person name="Scheffler B.E."/>
            <person name="Wendel J.F."/>
        </authorList>
    </citation>
    <scope>NUCLEOTIDE SEQUENCE [LARGE SCALE GENOMIC DNA]</scope>
    <source>
        <strain evidence="2">185</strain>
        <tissue evidence="2">Leaf</tissue>
    </source>
</reference>
<dbReference type="AlphaFoldDB" id="A0A7J8XVF5"/>
<comment type="caution">
    <text evidence="2">The sequence shown here is derived from an EMBL/GenBank/DDBJ whole genome shotgun (WGS) entry which is preliminary data.</text>
</comment>
<proteinExistence type="predicted"/>
<accession>A0A7J8XVF5</accession>
<sequence length="136" mass="15031">MKRRKRLGRVVRKFESIEERFAGPVPGSEYSSVELQRMLMTDSGMAAAAQQLMQLSDEDNSSISSSNGNQPRSGGIVSLRVFTRRQNLGRLATGIIYGIGQNACAIGVKEVEEQGSCDEEEPLIQIAEYRICQEDC</sequence>
<protein>
    <submittedName>
        <fullName evidence="2">Uncharacterized protein</fullName>
    </submittedName>
</protein>